<reference evidence="1 2" key="1">
    <citation type="submission" date="2017-07" db="EMBL/GenBank/DDBJ databases">
        <title>Draft whole genome sequences of clinical Proprionibacteriaceae strains.</title>
        <authorList>
            <person name="Bernier A.-M."/>
            <person name="Bernard K."/>
            <person name="Domingo M.-C."/>
        </authorList>
    </citation>
    <scope>NUCLEOTIDE SEQUENCE [LARGE SCALE GENOMIC DNA]</scope>
    <source>
        <strain evidence="1 2">NML 030167</strain>
    </source>
</reference>
<evidence type="ECO:0000313" key="2">
    <source>
        <dbReference type="Proteomes" id="UP000215896"/>
    </source>
</evidence>
<keyword evidence="2" id="KW-1185">Reference proteome</keyword>
<protein>
    <submittedName>
        <fullName evidence="1">Uncharacterized protein</fullName>
    </submittedName>
</protein>
<dbReference type="Proteomes" id="UP000215896">
    <property type="component" value="Unassembled WGS sequence"/>
</dbReference>
<dbReference type="EMBL" id="NMVO01000019">
    <property type="protein sequence ID" value="OYO07890.1"/>
    <property type="molecule type" value="Genomic_DNA"/>
</dbReference>
<proteinExistence type="predicted"/>
<name>A0A255FW09_9ACTN</name>
<organism evidence="1 2">
    <name type="scientific">Enemella evansiae</name>
    <dbReference type="NCBI Taxonomy" id="2016499"/>
    <lineage>
        <taxon>Bacteria</taxon>
        <taxon>Bacillati</taxon>
        <taxon>Actinomycetota</taxon>
        <taxon>Actinomycetes</taxon>
        <taxon>Propionibacteriales</taxon>
        <taxon>Propionibacteriaceae</taxon>
        <taxon>Enemella</taxon>
    </lineage>
</organism>
<gene>
    <name evidence="1" type="ORF">CGZ94_20695</name>
</gene>
<sequence>MAEQESAGGALTLTPGEGKVWAECGWCRSVRSVSENWYGDSLRCRYCDQAQAHRVFWTDDIEWRARWLMGRLSAVARIQESNDLGALDSGKPALCSVSGRKRSGTVAMTVTLADDLAPWGILRALECASAEIFRPQRWASWEWYRHDDDSEFLRWTFAGRPSDHDDVRGRKEFAARIYAKE</sequence>
<dbReference type="AlphaFoldDB" id="A0A255FW09"/>
<accession>A0A255FW09</accession>
<comment type="caution">
    <text evidence="1">The sequence shown here is derived from an EMBL/GenBank/DDBJ whole genome shotgun (WGS) entry which is preliminary data.</text>
</comment>
<evidence type="ECO:0000313" key="1">
    <source>
        <dbReference type="EMBL" id="OYO07890.1"/>
    </source>
</evidence>